<dbReference type="GO" id="GO:0034236">
    <property type="term" value="F:protein kinase A catalytic subunit binding"/>
    <property type="evidence" value="ECO:0007669"/>
    <property type="project" value="TreeGrafter"/>
</dbReference>
<evidence type="ECO:0000313" key="2">
    <source>
        <dbReference type="EMBL" id="CAE0617845.1"/>
    </source>
</evidence>
<dbReference type="SMART" id="SM00100">
    <property type="entry name" value="cNMP"/>
    <property type="match status" value="2"/>
</dbReference>
<sequence>MLFGSLSTSSLDQAIGAMSLREVAAGEVVISQGEDGDAFYIVEDGNFDIFVRRGHESGAGGKVATFGPGTCFGELALMYNAPRAATVVAVEPGRLWSLQREPFQMLLITGQTVVKAQYEDFLSLVKLLNPLTRLEINELGSALEDPVAYETDEVIHEAGKDEDGLVFMLESGTAETVLEGPDGPRVMKSFVEVGDFFGEWPAGCGLPPGARIIATGKGCRVHVLPAAVIQKHFVPILDVLKAGLEAYPAYDAVAPHSTV</sequence>
<dbReference type="CDD" id="cd00038">
    <property type="entry name" value="CAP_ED"/>
    <property type="match status" value="2"/>
</dbReference>
<dbReference type="PROSITE" id="PS00888">
    <property type="entry name" value="CNMP_BINDING_1"/>
    <property type="match status" value="1"/>
</dbReference>
<dbReference type="InterPro" id="IPR000595">
    <property type="entry name" value="cNMP-bd_dom"/>
</dbReference>
<dbReference type="PROSITE" id="PS00889">
    <property type="entry name" value="CNMP_BINDING_2"/>
    <property type="match status" value="1"/>
</dbReference>
<dbReference type="GO" id="GO:0005952">
    <property type="term" value="C:cAMP-dependent protein kinase complex"/>
    <property type="evidence" value="ECO:0007669"/>
    <property type="project" value="InterPro"/>
</dbReference>
<proteinExistence type="predicted"/>
<dbReference type="SUPFAM" id="SSF51206">
    <property type="entry name" value="cAMP-binding domain-like"/>
    <property type="match status" value="2"/>
</dbReference>
<dbReference type="Pfam" id="PF00027">
    <property type="entry name" value="cNMP_binding"/>
    <property type="match status" value="2"/>
</dbReference>
<gene>
    <name evidence="2" type="ORF">OMAR00292_LOCUS3721</name>
</gene>
<dbReference type="PROSITE" id="PS50042">
    <property type="entry name" value="CNMP_BINDING_3"/>
    <property type="match status" value="2"/>
</dbReference>
<dbReference type="InterPro" id="IPR018488">
    <property type="entry name" value="cNMP-bd_CS"/>
</dbReference>
<dbReference type="Gene3D" id="2.60.120.10">
    <property type="entry name" value="Jelly Rolls"/>
    <property type="match status" value="2"/>
</dbReference>
<evidence type="ECO:0000259" key="1">
    <source>
        <dbReference type="PROSITE" id="PS50042"/>
    </source>
</evidence>
<dbReference type="EMBL" id="HBIT01007367">
    <property type="protein sequence ID" value="CAE0617845.1"/>
    <property type="molecule type" value="Transcribed_RNA"/>
</dbReference>
<dbReference type="PANTHER" id="PTHR11635:SF152">
    <property type="entry name" value="CAMP-DEPENDENT PROTEIN KINASE TYPE I REGULATORY SUBUNIT-RELATED"/>
    <property type="match status" value="1"/>
</dbReference>
<dbReference type="GO" id="GO:0004862">
    <property type="term" value="F:cAMP-dependent protein kinase inhibitor activity"/>
    <property type="evidence" value="ECO:0007669"/>
    <property type="project" value="TreeGrafter"/>
</dbReference>
<feature type="domain" description="Cyclic nucleotide-binding" evidence="1">
    <location>
        <begin position="2"/>
        <end position="124"/>
    </location>
</feature>
<dbReference type="PRINTS" id="PR00103">
    <property type="entry name" value="CAMPKINASE"/>
</dbReference>
<protein>
    <recommendedName>
        <fullName evidence="1">Cyclic nucleotide-binding domain-containing protein</fullName>
    </recommendedName>
</protein>
<dbReference type="GO" id="GO:0005829">
    <property type="term" value="C:cytosol"/>
    <property type="evidence" value="ECO:0007669"/>
    <property type="project" value="TreeGrafter"/>
</dbReference>
<accession>A0A7S3XGI6</accession>
<reference evidence="2" key="1">
    <citation type="submission" date="2021-01" db="EMBL/GenBank/DDBJ databases">
        <authorList>
            <person name="Corre E."/>
            <person name="Pelletier E."/>
            <person name="Niang G."/>
            <person name="Scheremetjew M."/>
            <person name="Finn R."/>
            <person name="Kale V."/>
            <person name="Holt S."/>
            <person name="Cochrane G."/>
            <person name="Meng A."/>
            <person name="Brown T."/>
            <person name="Cohen L."/>
        </authorList>
    </citation>
    <scope>NUCLEOTIDE SEQUENCE</scope>
    <source>
        <strain evidence="2">CCMP1795</strain>
    </source>
</reference>
<dbReference type="InterPro" id="IPR050503">
    <property type="entry name" value="cAMP-dep_PK_reg_su-like"/>
</dbReference>
<feature type="domain" description="Cyclic nucleotide-binding" evidence="1">
    <location>
        <begin position="127"/>
        <end position="250"/>
    </location>
</feature>
<dbReference type="InterPro" id="IPR018490">
    <property type="entry name" value="cNMP-bd_dom_sf"/>
</dbReference>
<dbReference type="InterPro" id="IPR014710">
    <property type="entry name" value="RmlC-like_jellyroll"/>
</dbReference>
<dbReference type="GO" id="GO:0030552">
    <property type="term" value="F:cAMP binding"/>
    <property type="evidence" value="ECO:0007669"/>
    <property type="project" value="TreeGrafter"/>
</dbReference>
<dbReference type="PANTHER" id="PTHR11635">
    <property type="entry name" value="CAMP-DEPENDENT PROTEIN KINASE REGULATORY CHAIN"/>
    <property type="match status" value="1"/>
</dbReference>
<name>A0A7S3XGI6_OXYMA</name>
<organism evidence="2">
    <name type="scientific">Oxyrrhis marina</name>
    <name type="common">Dinoflagellate</name>
    <dbReference type="NCBI Taxonomy" id="2969"/>
    <lineage>
        <taxon>Eukaryota</taxon>
        <taxon>Sar</taxon>
        <taxon>Alveolata</taxon>
        <taxon>Dinophyceae</taxon>
        <taxon>Oxyrrhinales</taxon>
        <taxon>Oxyrrhinaceae</taxon>
        <taxon>Oxyrrhis</taxon>
    </lineage>
</organism>
<dbReference type="AlphaFoldDB" id="A0A7S3XGI6"/>